<keyword evidence="3" id="KW-1185">Reference proteome</keyword>
<organism evidence="2 3">
    <name type="scientific">Camellia sinensis var. sinensis</name>
    <name type="common">China tea</name>
    <dbReference type="NCBI Taxonomy" id="542762"/>
    <lineage>
        <taxon>Eukaryota</taxon>
        <taxon>Viridiplantae</taxon>
        <taxon>Streptophyta</taxon>
        <taxon>Embryophyta</taxon>
        <taxon>Tracheophyta</taxon>
        <taxon>Spermatophyta</taxon>
        <taxon>Magnoliopsida</taxon>
        <taxon>eudicotyledons</taxon>
        <taxon>Gunneridae</taxon>
        <taxon>Pentapetalae</taxon>
        <taxon>asterids</taxon>
        <taxon>Ericales</taxon>
        <taxon>Theaceae</taxon>
        <taxon>Camellia</taxon>
    </lineage>
</organism>
<comment type="caution">
    <text evidence="2">The sequence shown here is derived from an EMBL/GenBank/DDBJ whole genome shotgun (WGS) entry which is preliminary data.</text>
</comment>
<gene>
    <name evidence="2" type="ORF">TEA_012907</name>
</gene>
<sequence>MSVPKYTIVNPNDPRISQNHRQGQFSFQVVEAGDYMTCFWALDHKPQSTITIDFDWKTGVAAKDWTNVAKKGTIDVPIYLSLCLPLLLSFYLLEELRKQNSSAEVHLCNASTLPWPPLNRRLSPPPPSAMADLHRSSLHHSDLSRSSLRHSDPPSGLLLPLPPSVCLSSSIRIDSTRIEMTVKKPVNESIGSDLQKSKEFLSMMINEERKKLSDRKVDRRSCGMSKVFDAEVETDQESIGSSEEIESPRSVSKLGQWTPKKVFHVHSQILRIREEDLHIGEDIGEGLSAKDKISGNHHHHQLASSHVDVVLFSRPILPASPLSGKTVH</sequence>
<dbReference type="STRING" id="542762.A0A4S4DPW6"/>
<dbReference type="Proteomes" id="UP000306102">
    <property type="component" value="Unassembled WGS sequence"/>
</dbReference>
<dbReference type="PROSITE" id="PS50866">
    <property type="entry name" value="GOLD"/>
    <property type="match status" value="1"/>
</dbReference>
<dbReference type="InterPro" id="IPR009038">
    <property type="entry name" value="GOLD_dom"/>
</dbReference>
<evidence type="ECO:0000313" key="3">
    <source>
        <dbReference type="Proteomes" id="UP000306102"/>
    </source>
</evidence>
<dbReference type="EMBL" id="SDRB02010666">
    <property type="protein sequence ID" value="THG05101.1"/>
    <property type="molecule type" value="Genomic_DNA"/>
</dbReference>
<evidence type="ECO:0000259" key="1">
    <source>
        <dbReference type="PROSITE" id="PS50866"/>
    </source>
</evidence>
<dbReference type="AlphaFoldDB" id="A0A4S4DPW6"/>
<feature type="domain" description="GOLD" evidence="1">
    <location>
        <begin position="1"/>
        <end position="58"/>
    </location>
</feature>
<name>A0A4S4DPW6_CAMSN</name>
<accession>A0A4S4DPW6</accession>
<proteinExistence type="predicted"/>
<protein>
    <recommendedName>
        <fullName evidence="1">GOLD domain-containing protein</fullName>
    </recommendedName>
</protein>
<reference evidence="2 3" key="1">
    <citation type="journal article" date="2018" name="Proc. Natl. Acad. Sci. U.S.A.">
        <title>Draft genome sequence of Camellia sinensis var. sinensis provides insights into the evolution of the tea genome and tea quality.</title>
        <authorList>
            <person name="Wei C."/>
            <person name="Yang H."/>
            <person name="Wang S."/>
            <person name="Zhao J."/>
            <person name="Liu C."/>
            <person name="Gao L."/>
            <person name="Xia E."/>
            <person name="Lu Y."/>
            <person name="Tai Y."/>
            <person name="She G."/>
            <person name="Sun J."/>
            <person name="Cao H."/>
            <person name="Tong W."/>
            <person name="Gao Q."/>
            <person name="Li Y."/>
            <person name="Deng W."/>
            <person name="Jiang X."/>
            <person name="Wang W."/>
            <person name="Chen Q."/>
            <person name="Zhang S."/>
            <person name="Li H."/>
            <person name="Wu J."/>
            <person name="Wang P."/>
            <person name="Li P."/>
            <person name="Shi C."/>
            <person name="Zheng F."/>
            <person name="Jian J."/>
            <person name="Huang B."/>
            <person name="Shan D."/>
            <person name="Shi M."/>
            <person name="Fang C."/>
            <person name="Yue Y."/>
            <person name="Li F."/>
            <person name="Li D."/>
            <person name="Wei S."/>
            <person name="Han B."/>
            <person name="Jiang C."/>
            <person name="Yin Y."/>
            <person name="Xia T."/>
            <person name="Zhang Z."/>
            <person name="Bennetzen J.L."/>
            <person name="Zhao S."/>
            <person name="Wan X."/>
        </authorList>
    </citation>
    <scope>NUCLEOTIDE SEQUENCE [LARGE SCALE GENOMIC DNA]</scope>
    <source>
        <strain evidence="3">cv. Shuchazao</strain>
        <tissue evidence="2">Leaf</tissue>
    </source>
</reference>
<evidence type="ECO:0000313" key="2">
    <source>
        <dbReference type="EMBL" id="THG05101.1"/>
    </source>
</evidence>
<dbReference type="Pfam" id="PF01105">
    <property type="entry name" value="EMP24_GP25L"/>
    <property type="match status" value="1"/>
</dbReference>